<dbReference type="SMART" id="SM00100">
    <property type="entry name" value="cNMP"/>
    <property type="match status" value="1"/>
</dbReference>
<organism evidence="6 7">
    <name type="scientific">Breoghania corrubedonensis</name>
    <dbReference type="NCBI Taxonomy" id="665038"/>
    <lineage>
        <taxon>Bacteria</taxon>
        <taxon>Pseudomonadati</taxon>
        <taxon>Pseudomonadota</taxon>
        <taxon>Alphaproteobacteria</taxon>
        <taxon>Hyphomicrobiales</taxon>
        <taxon>Stappiaceae</taxon>
        <taxon>Breoghania</taxon>
    </lineage>
</organism>
<evidence type="ECO:0000256" key="1">
    <source>
        <dbReference type="ARBA" id="ARBA00023015"/>
    </source>
</evidence>
<dbReference type="SUPFAM" id="SSF51206">
    <property type="entry name" value="cAMP-binding domain-like"/>
    <property type="match status" value="1"/>
</dbReference>
<dbReference type="GO" id="GO:0003700">
    <property type="term" value="F:DNA-binding transcription factor activity"/>
    <property type="evidence" value="ECO:0007669"/>
    <property type="project" value="TreeGrafter"/>
</dbReference>
<dbReference type="AlphaFoldDB" id="A0A2T5VA73"/>
<dbReference type="InterPro" id="IPR050397">
    <property type="entry name" value="Env_Response_Regulators"/>
</dbReference>
<dbReference type="Proteomes" id="UP000244081">
    <property type="component" value="Unassembled WGS sequence"/>
</dbReference>
<reference evidence="6 7" key="1">
    <citation type="submission" date="2018-04" db="EMBL/GenBank/DDBJ databases">
        <title>Genomic Encyclopedia of Archaeal and Bacterial Type Strains, Phase II (KMG-II): from individual species to whole genera.</title>
        <authorList>
            <person name="Goeker M."/>
        </authorList>
    </citation>
    <scope>NUCLEOTIDE SEQUENCE [LARGE SCALE GENOMIC DNA]</scope>
    <source>
        <strain evidence="6 7">DSM 23382</strain>
    </source>
</reference>
<gene>
    <name evidence="6" type="ORF">C8N35_104275</name>
</gene>
<dbReference type="RefSeq" id="WP_107990239.1">
    <property type="nucleotide sequence ID" value="NZ_QAYG01000004.1"/>
</dbReference>
<dbReference type="SMART" id="SM00419">
    <property type="entry name" value="HTH_CRP"/>
    <property type="match status" value="1"/>
</dbReference>
<dbReference type="PROSITE" id="PS50042">
    <property type="entry name" value="CNMP_BINDING_3"/>
    <property type="match status" value="1"/>
</dbReference>
<dbReference type="InterPro" id="IPR012318">
    <property type="entry name" value="HTH_CRP"/>
</dbReference>
<dbReference type="Pfam" id="PF00027">
    <property type="entry name" value="cNMP_binding"/>
    <property type="match status" value="1"/>
</dbReference>
<keyword evidence="1" id="KW-0805">Transcription regulation</keyword>
<comment type="caution">
    <text evidence="6">The sequence shown here is derived from an EMBL/GenBank/DDBJ whole genome shotgun (WGS) entry which is preliminary data.</text>
</comment>
<dbReference type="InterPro" id="IPR018490">
    <property type="entry name" value="cNMP-bd_dom_sf"/>
</dbReference>
<evidence type="ECO:0000256" key="3">
    <source>
        <dbReference type="ARBA" id="ARBA00023163"/>
    </source>
</evidence>
<dbReference type="InterPro" id="IPR036390">
    <property type="entry name" value="WH_DNA-bd_sf"/>
</dbReference>
<dbReference type="OrthoDB" id="571714at2"/>
<evidence type="ECO:0000313" key="6">
    <source>
        <dbReference type="EMBL" id="PTW60649.1"/>
    </source>
</evidence>
<dbReference type="GO" id="GO:0005829">
    <property type="term" value="C:cytosol"/>
    <property type="evidence" value="ECO:0007669"/>
    <property type="project" value="TreeGrafter"/>
</dbReference>
<evidence type="ECO:0000259" key="5">
    <source>
        <dbReference type="PROSITE" id="PS51063"/>
    </source>
</evidence>
<protein>
    <submittedName>
        <fullName evidence="6">CRP-like cAMP-binding protein</fullName>
    </submittedName>
</protein>
<keyword evidence="2" id="KW-0238">DNA-binding</keyword>
<proteinExistence type="predicted"/>
<sequence>MKRVEVGEAWTGVADCRHCVIRDAVLFSGLTEEDFSHLHRPIDQITYRAGARIYDTGDQAATLFTIRSGLVKLTQYLPDGTARIVRLLRKTDLFGLEAMIDEEYPHTATALRDTEVCRLPVDVVRTLSHANSRLFNELMTRWHHAVGTADRWITEFSTGSARDRVVRLLLWLSEKEDDERCELFSREDLGALLGLTTETASRTMAELKRKGFISEPRPNQFLCDTPNLRRLVGM</sequence>
<dbReference type="EMBL" id="QAYG01000004">
    <property type="protein sequence ID" value="PTW60649.1"/>
    <property type="molecule type" value="Genomic_DNA"/>
</dbReference>
<dbReference type="CDD" id="cd00038">
    <property type="entry name" value="CAP_ED"/>
    <property type="match status" value="1"/>
</dbReference>
<dbReference type="Pfam" id="PF13545">
    <property type="entry name" value="HTH_Crp_2"/>
    <property type="match status" value="1"/>
</dbReference>
<dbReference type="PROSITE" id="PS51063">
    <property type="entry name" value="HTH_CRP_2"/>
    <property type="match status" value="1"/>
</dbReference>
<feature type="domain" description="HTH crp-type" evidence="5">
    <location>
        <begin position="159"/>
        <end position="226"/>
    </location>
</feature>
<accession>A0A2T5VA73</accession>
<dbReference type="SUPFAM" id="SSF46785">
    <property type="entry name" value="Winged helix' DNA-binding domain"/>
    <property type="match status" value="1"/>
</dbReference>
<dbReference type="Gene3D" id="2.60.120.10">
    <property type="entry name" value="Jelly Rolls"/>
    <property type="match status" value="1"/>
</dbReference>
<keyword evidence="7" id="KW-1185">Reference proteome</keyword>
<dbReference type="GO" id="GO:0003677">
    <property type="term" value="F:DNA binding"/>
    <property type="evidence" value="ECO:0007669"/>
    <property type="project" value="UniProtKB-KW"/>
</dbReference>
<keyword evidence="3" id="KW-0804">Transcription</keyword>
<name>A0A2T5VA73_9HYPH</name>
<dbReference type="InterPro" id="IPR000595">
    <property type="entry name" value="cNMP-bd_dom"/>
</dbReference>
<dbReference type="Gene3D" id="1.10.10.10">
    <property type="entry name" value="Winged helix-like DNA-binding domain superfamily/Winged helix DNA-binding domain"/>
    <property type="match status" value="1"/>
</dbReference>
<evidence type="ECO:0000256" key="2">
    <source>
        <dbReference type="ARBA" id="ARBA00023125"/>
    </source>
</evidence>
<dbReference type="PRINTS" id="PR00034">
    <property type="entry name" value="HTHCRP"/>
</dbReference>
<dbReference type="PANTHER" id="PTHR24567">
    <property type="entry name" value="CRP FAMILY TRANSCRIPTIONAL REGULATORY PROTEIN"/>
    <property type="match status" value="1"/>
</dbReference>
<dbReference type="PANTHER" id="PTHR24567:SF28">
    <property type="entry name" value="LISTERIOLYSIN REGULATORY PROTEIN"/>
    <property type="match status" value="1"/>
</dbReference>
<evidence type="ECO:0000259" key="4">
    <source>
        <dbReference type="PROSITE" id="PS50042"/>
    </source>
</evidence>
<evidence type="ECO:0000313" key="7">
    <source>
        <dbReference type="Proteomes" id="UP000244081"/>
    </source>
</evidence>
<dbReference type="InterPro" id="IPR014710">
    <property type="entry name" value="RmlC-like_jellyroll"/>
</dbReference>
<dbReference type="InterPro" id="IPR036388">
    <property type="entry name" value="WH-like_DNA-bd_sf"/>
</dbReference>
<feature type="domain" description="Cyclic nucleotide-binding" evidence="4">
    <location>
        <begin position="26"/>
        <end position="122"/>
    </location>
</feature>